<dbReference type="InterPro" id="IPR021827">
    <property type="entry name" value="Nup186/Nup192/Nup205"/>
</dbReference>
<dbReference type="GeneID" id="92382804"/>
<sequence length="2070" mass="225609">MMNPEDVLQSIANVCRTGHLGDAAAAGIKAYIAAPFKHSNTSHSSTTVTNSSTMANIPPANVTAAPPTGLGGVGGGFTTSIQQQPFALLNTVKDTQASHVTATDELDEQVSKIKSLMNLLLLCGDPERFGSVTCVIASIAPTVSSNVVNFIKTEISPTSLSLIDHGPVASSLASNGKSNPVLLAAQCLFLLTRHFQMNPDVVRGICELLEILLQEMSCHTNSSTTSAASFRQHPSTRGLCALTWFVTMSLVNTLAVWQKLRGATGVAQENALLGSNIVADIEKWATNLHARLERTQDTGFLSSSLQMRRGISQQYQHDEAAWRGGNGKRPRWLVIVDGYMSIVLLALGMFLCGKGDERGLDKAVEAFVGDCAHSTGAGRRGKVMKYIVDLAPLQAMLAIPLECIYIIPYEMAAYMFDEMLVAVKHVADIDVSSCVRYLEALQSKSDASYAIKGDVAAADGGLQRPEANKAQAGEEPFISETAHILRALTICLENLPSTVLNPDIDVDCAVTFFIFKNCVTHMRAIFETQRSSGAWEAYTLKVVTRFLDVLAMIGRNPQYTQRVVALFSEMQVNCAELQWSSLIAKAQACAGASGDAVPLTLCDNGGSMAALRKPSVSGAAAPGRHRQFTPEYLQEKQQEFASSVFVLLRQMATHPLLSEQVRQHTTLNVVLGFLHATKLSQLVLGRVLSLIGSLITNHEEAACVWTYLEESHLICSTENAAAQTKGGQGSSTVMGNKQRQGDNVAVTVEARSLLGHCQYECHHATYSITIGFLDLMLAMFKYHRPDVTCLPTYATIIRFISEEIFRGVSRRSFSCEKERYIVTALAAVVLNRALSLHLPLHGKNNVPSFQLVMACSKAPADVLGELLHIIGEAAGALHEMDNYQRAAVRQCLALLRTAITVKEEQRLDNIFTFDARTHSSKEFAAQLLPLCVSFDSLLANKALQVLLLLPHSTLSEAARYWDGRPDALETVITPYVSTLREEAVSNPVIHAPPALAVLDSDEVQLLMPYVETETKSLMLDLLIQHAAAPQPSITSWLCGYQMYGSTEELLPGYCLEPIIDGARSRVLEEKSPHIAVKYVKLLYQLRANPSLCTPSLKRLMRERGTDEMFHVLKTLRPDQCPPLVMSKYAFVMKLLGLELFSVGTEFLEELNALSPLTPHASVVELLFQLLQAAPPHELYRQTSESGAQLVLEDHNNGVALDFAQWPSSCLMSLPPFPANCVAPGGAESYVFRASDDVPQYSIPRLYEALRRENIANKGEAPSGAELREQLGVFARANECLLAYASAVQFLDGWCTLTNITVVVLDRISHERVVYLARSMLGSVQLISNLTVAAQEQIVHRVSRTMSTLAAQLRRKLGRNTNGEGLSGATATCAGDEGPVEADVSVPQTAQQDVTSFLQVTGTKISAFGTNASLTRGRLTGGSKRDPRGAVVSRMDATGVISTLVEAPSRAAIHSENLQLLRTLLIVTVQWGSRVPQARQHLYDAISAFLSISGTNVDDITLQQYHNALFDILVQDTSATATNGNKFAALPLLSQLMYISPQLCELLCVSLTNDGVSPRLMSCVAQCFQAIDESICAFFSHGGASVSSILWFVRVVFDMLMVISQRHSLQLFHANALTHCMGMKLWSTCARIMLGHVKYAAGTSLSNTENIEVFKEVIHNVLLSTIRWFNAVLSALDNSESALGAVADFVFSQQLLFQSVLVSPTTSEHRRFIDTPTLEMYGEIGGLLLRLASSPLVDECRPFVQLFALTELLDVLTRSEFINTPIFLEDRMPNSVAAVPLSSSQSGSLPSIYQRQLIAVATQNIVLFIFFVERLVQHFNGYEGNVPSAQQQPELQKKSYLRDDPRSRFLITTITENVVAIMEKFCDGQVLHVATVVPYFVATHSLVLLLHAFLLVDRAFSLNNVNSNNQWGGIVHALEEARRVVGLWRALHSDYHKGVKVSRTGGRWSVAAPSLSNQTLHHAAVMPVPPAEVESPSAAGSRAAAGEMIHADNAALAPAENGTNMASITSGTVCDRTTIGALVELSRIGCMDTVSDEPPVYKAVDQVVLMESFLRRVKVAISNALREASRM</sequence>
<evidence type="ECO:0000256" key="3">
    <source>
        <dbReference type="ARBA" id="ARBA00022448"/>
    </source>
</evidence>
<comment type="caution">
    <text evidence="5">The sequence shown here is derived from an EMBL/GenBank/DDBJ whole genome shotgun (WGS) entry which is preliminary data.</text>
</comment>
<reference evidence="5" key="1">
    <citation type="submission" date="2016-09" db="EMBL/GenBank/DDBJ databases">
        <authorList>
            <person name="Hebert L."/>
            <person name="Moumen B."/>
        </authorList>
    </citation>
    <scope>NUCLEOTIDE SEQUENCE [LARGE SCALE GENOMIC DNA]</scope>
    <source>
        <strain evidence="5">OVI</strain>
    </source>
</reference>
<dbReference type="EMBL" id="CZPT02000522">
    <property type="protein sequence ID" value="SCU66213.1"/>
    <property type="molecule type" value="Genomic_DNA"/>
</dbReference>
<gene>
    <name evidence="5" type="ORF">TEOVI_000887000</name>
</gene>
<evidence type="ECO:0000313" key="5">
    <source>
        <dbReference type="EMBL" id="SCU66213.1"/>
    </source>
</evidence>
<protein>
    <submittedName>
        <fullName evidence="5">Nucleoporin</fullName>
    </submittedName>
</protein>
<evidence type="ECO:0000313" key="6">
    <source>
        <dbReference type="Proteomes" id="UP000195570"/>
    </source>
</evidence>
<comment type="subcellular location">
    <subcellularLocation>
        <location evidence="1">Nucleus</location>
    </subcellularLocation>
</comment>
<dbReference type="GO" id="GO:0005643">
    <property type="term" value="C:nuclear pore"/>
    <property type="evidence" value="ECO:0007669"/>
    <property type="project" value="InterPro"/>
</dbReference>
<keyword evidence="6" id="KW-1185">Reference proteome</keyword>
<evidence type="ECO:0000256" key="1">
    <source>
        <dbReference type="ARBA" id="ARBA00004123"/>
    </source>
</evidence>
<proteinExistence type="inferred from homology"/>
<keyword evidence="3" id="KW-0813">Transport</keyword>
<dbReference type="Proteomes" id="UP000195570">
    <property type="component" value="Unassembled WGS sequence"/>
</dbReference>
<dbReference type="RefSeq" id="XP_067077682.1">
    <property type="nucleotide sequence ID" value="XM_067221581.1"/>
</dbReference>
<name>A0A1G4I3C5_TRYEQ</name>
<organism evidence="5 6">
    <name type="scientific">Trypanosoma equiperdum</name>
    <dbReference type="NCBI Taxonomy" id="5694"/>
    <lineage>
        <taxon>Eukaryota</taxon>
        <taxon>Discoba</taxon>
        <taxon>Euglenozoa</taxon>
        <taxon>Kinetoplastea</taxon>
        <taxon>Metakinetoplastina</taxon>
        <taxon>Trypanosomatida</taxon>
        <taxon>Trypanosomatidae</taxon>
        <taxon>Trypanosoma</taxon>
    </lineage>
</organism>
<keyword evidence="4" id="KW-0539">Nucleus</keyword>
<dbReference type="PANTHER" id="PTHR31344:SF0">
    <property type="entry name" value="NUCLEAR PORE COMPLEX PROTEIN NUP205"/>
    <property type="match status" value="1"/>
</dbReference>
<dbReference type="VEuPathDB" id="TriTrypDB:TEOVI_000887000"/>
<comment type="similarity">
    <text evidence="2">Belongs to the NUP186/NUP192/NUP205 family.</text>
</comment>
<evidence type="ECO:0000256" key="2">
    <source>
        <dbReference type="ARBA" id="ARBA00005892"/>
    </source>
</evidence>
<evidence type="ECO:0000256" key="4">
    <source>
        <dbReference type="ARBA" id="ARBA00023242"/>
    </source>
</evidence>
<accession>A0A1G4I3C5</accession>
<dbReference type="PANTHER" id="PTHR31344">
    <property type="entry name" value="NUCLEAR PORE COMPLEX PROTEIN NUP205"/>
    <property type="match status" value="1"/>
</dbReference>